<name>A0A3M7S434_BRAPC</name>
<protein>
    <submittedName>
        <fullName evidence="1">Uncharacterized protein</fullName>
    </submittedName>
</protein>
<gene>
    <name evidence="1" type="ORF">BpHYR1_050051</name>
</gene>
<organism evidence="1 2">
    <name type="scientific">Brachionus plicatilis</name>
    <name type="common">Marine rotifer</name>
    <name type="synonym">Brachionus muelleri</name>
    <dbReference type="NCBI Taxonomy" id="10195"/>
    <lineage>
        <taxon>Eukaryota</taxon>
        <taxon>Metazoa</taxon>
        <taxon>Spiralia</taxon>
        <taxon>Gnathifera</taxon>
        <taxon>Rotifera</taxon>
        <taxon>Eurotatoria</taxon>
        <taxon>Monogononta</taxon>
        <taxon>Pseudotrocha</taxon>
        <taxon>Ploima</taxon>
        <taxon>Brachionidae</taxon>
        <taxon>Brachionus</taxon>
    </lineage>
</organism>
<evidence type="ECO:0000313" key="2">
    <source>
        <dbReference type="Proteomes" id="UP000276133"/>
    </source>
</evidence>
<dbReference type="AlphaFoldDB" id="A0A3M7S434"/>
<dbReference type="EMBL" id="REGN01002094">
    <property type="protein sequence ID" value="RNA30358.1"/>
    <property type="molecule type" value="Genomic_DNA"/>
</dbReference>
<dbReference type="Proteomes" id="UP000276133">
    <property type="component" value="Unassembled WGS sequence"/>
</dbReference>
<reference evidence="1 2" key="1">
    <citation type="journal article" date="2018" name="Sci. Rep.">
        <title>Genomic signatures of local adaptation to the degree of environmental predictability in rotifers.</title>
        <authorList>
            <person name="Franch-Gras L."/>
            <person name="Hahn C."/>
            <person name="Garcia-Roger E.M."/>
            <person name="Carmona M.J."/>
            <person name="Serra M."/>
            <person name="Gomez A."/>
        </authorList>
    </citation>
    <scope>NUCLEOTIDE SEQUENCE [LARGE SCALE GENOMIC DNA]</scope>
    <source>
        <strain evidence="1">HYR1</strain>
    </source>
</reference>
<accession>A0A3M7S434</accession>
<keyword evidence="2" id="KW-1185">Reference proteome</keyword>
<proteinExistence type="predicted"/>
<comment type="caution">
    <text evidence="1">The sequence shown here is derived from an EMBL/GenBank/DDBJ whole genome shotgun (WGS) entry which is preliminary data.</text>
</comment>
<sequence>MFLIKYLYRSSSIFQGFGLKDLRRYCNPTTYYIGDSEKKRKQAETREIARFFPIVCFQTRLEFCNKEARQA</sequence>
<evidence type="ECO:0000313" key="1">
    <source>
        <dbReference type="EMBL" id="RNA30358.1"/>
    </source>
</evidence>